<sequence>MRVWCHSEGLAMIGLSSIKRSLLSDCVNYSSSLSPNTKKKREEEDSFGLSISHPTNQMAGLCWMAVTLSVLLYAGRCSAIAMTHDQLSDIVDKVWYGYALGDTFSLAVNVPQNQDPANLQQVFQDDPVDKVKQTVSGGQVYQGTSLEMVLFSAPAAPQTEMAGLCWMAVTLSVLLYAGSCFIDVAQNQLAGIVKQILERRYPMFSLAVSIPYDEKSKTYDISQVFDTDSADSVKRSILKCEEYRGTRMVAATVLRWPNVLDQCPNEPVQWGDVLRKCGERSMTWAELNSKLRMLDNEGETKSEHDKQCHGAVWEGRADHAEYRTLEVLNTLVNQDNMNDFLLFYVLASPCPNRCASESSRWSILESIKLIRKWKNYGLVFSSVFKPRDGEPIPEQSLCGALVQLGKSIGLSNIFRCNELKCTSCSSGDQVAHYCFSYSSQSSPSHNLSSTLFIVP</sequence>
<accession>A0ACB7FK61</accession>
<organism evidence="1 2">
    <name type="scientific">Nibea albiflora</name>
    <name type="common">Yellow drum</name>
    <name type="synonym">Corvina albiflora</name>
    <dbReference type="NCBI Taxonomy" id="240163"/>
    <lineage>
        <taxon>Eukaryota</taxon>
        <taxon>Metazoa</taxon>
        <taxon>Chordata</taxon>
        <taxon>Craniata</taxon>
        <taxon>Vertebrata</taxon>
        <taxon>Euteleostomi</taxon>
        <taxon>Actinopterygii</taxon>
        <taxon>Neopterygii</taxon>
        <taxon>Teleostei</taxon>
        <taxon>Neoteleostei</taxon>
        <taxon>Acanthomorphata</taxon>
        <taxon>Eupercaria</taxon>
        <taxon>Sciaenidae</taxon>
        <taxon>Nibea</taxon>
    </lineage>
</organism>
<proteinExistence type="predicted"/>
<dbReference type="EMBL" id="CM024789">
    <property type="protein sequence ID" value="KAG8014524.1"/>
    <property type="molecule type" value="Genomic_DNA"/>
</dbReference>
<evidence type="ECO:0000313" key="1">
    <source>
        <dbReference type="EMBL" id="KAG8014524.1"/>
    </source>
</evidence>
<name>A0ACB7FK61_NIBAL</name>
<gene>
    <name evidence="1" type="ORF">GBF38_003021</name>
</gene>
<protein>
    <submittedName>
        <fullName evidence="1">Uncharacterized protein</fullName>
    </submittedName>
</protein>
<reference evidence="1" key="1">
    <citation type="submission" date="2020-04" db="EMBL/GenBank/DDBJ databases">
        <title>A chromosome-scale assembly and high-density genetic map of the yellow drum (Nibea albiflora) genome.</title>
        <authorList>
            <person name="Xu D."/>
            <person name="Zhang W."/>
            <person name="Chen R."/>
            <person name="Tan P."/>
            <person name="Wang L."/>
            <person name="Song H."/>
            <person name="Tian L."/>
            <person name="Zhu Q."/>
            <person name="Wang B."/>
        </authorList>
    </citation>
    <scope>NUCLEOTIDE SEQUENCE</scope>
    <source>
        <strain evidence="1">ZJHYS-2018</strain>
    </source>
</reference>
<keyword evidence="2" id="KW-1185">Reference proteome</keyword>
<comment type="caution">
    <text evidence="1">The sequence shown here is derived from an EMBL/GenBank/DDBJ whole genome shotgun (WGS) entry which is preliminary data.</text>
</comment>
<dbReference type="Proteomes" id="UP000805704">
    <property type="component" value="Chromosome 1"/>
</dbReference>
<evidence type="ECO:0000313" key="2">
    <source>
        <dbReference type="Proteomes" id="UP000805704"/>
    </source>
</evidence>